<gene>
    <name evidence="8" type="ORF">BLNAU_17392</name>
</gene>
<dbReference type="InterPro" id="IPR033935">
    <property type="entry name" value="Ribosomal_eL19_euk"/>
</dbReference>
<dbReference type="InterPro" id="IPR023638">
    <property type="entry name" value="Ribosomal_eL19_CS"/>
</dbReference>
<evidence type="ECO:0000256" key="1">
    <source>
        <dbReference type="ARBA" id="ARBA00011082"/>
    </source>
</evidence>
<evidence type="ECO:0000313" key="9">
    <source>
        <dbReference type="Proteomes" id="UP001281761"/>
    </source>
</evidence>
<dbReference type="InterPro" id="IPR039547">
    <property type="entry name" value="Ribosomal_eL19"/>
</dbReference>
<evidence type="ECO:0000313" key="8">
    <source>
        <dbReference type="EMBL" id="KAK2947640.1"/>
    </source>
</evidence>
<keyword evidence="3 4" id="KW-0687">Ribonucleoprotein</keyword>
<dbReference type="HAMAP" id="MF_01475">
    <property type="entry name" value="Ribosomal_eL19"/>
    <property type="match status" value="1"/>
</dbReference>
<dbReference type="CDD" id="cd01417">
    <property type="entry name" value="Ribosomal_L19e_E"/>
    <property type="match status" value="1"/>
</dbReference>
<dbReference type="InterPro" id="IPR057259">
    <property type="entry name" value="Ribosomal_L19e"/>
</dbReference>
<dbReference type="Gene3D" id="1.10.1650.10">
    <property type="match status" value="1"/>
</dbReference>
<feature type="region of interest" description="Disordered" evidence="6">
    <location>
        <begin position="188"/>
        <end position="216"/>
    </location>
</feature>
<evidence type="ECO:0000259" key="7">
    <source>
        <dbReference type="SMART" id="SM01416"/>
    </source>
</evidence>
<comment type="caution">
    <text evidence="8">The sequence shown here is derived from an EMBL/GenBank/DDBJ whole genome shotgun (WGS) entry which is preliminary data.</text>
</comment>
<dbReference type="SUPFAM" id="SSF48140">
    <property type="entry name" value="Ribosomal protein L19 (L19e)"/>
    <property type="match status" value="1"/>
</dbReference>
<name>A0ABQ9X8W1_9EUKA</name>
<dbReference type="Pfam" id="PF25476">
    <property type="entry name" value="Ribosomal_L19e_C"/>
    <property type="match status" value="1"/>
</dbReference>
<keyword evidence="2 4" id="KW-0689">Ribosomal protein</keyword>
<dbReference type="EMBL" id="JARBJD010000194">
    <property type="protein sequence ID" value="KAK2947640.1"/>
    <property type="molecule type" value="Genomic_DNA"/>
</dbReference>
<evidence type="ECO:0000256" key="5">
    <source>
        <dbReference type="SAM" id="Coils"/>
    </source>
</evidence>
<keyword evidence="9" id="KW-1185">Reference proteome</keyword>
<organism evidence="8 9">
    <name type="scientific">Blattamonas nauphoetae</name>
    <dbReference type="NCBI Taxonomy" id="2049346"/>
    <lineage>
        <taxon>Eukaryota</taxon>
        <taxon>Metamonada</taxon>
        <taxon>Preaxostyla</taxon>
        <taxon>Oxymonadida</taxon>
        <taxon>Blattamonas</taxon>
    </lineage>
</organism>
<comment type="similarity">
    <text evidence="1 4">Belongs to the eukaryotic ribosomal protein eL19 family.</text>
</comment>
<keyword evidence="5" id="KW-0175">Coiled coil</keyword>
<dbReference type="PANTHER" id="PTHR10722">
    <property type="entry name" value="60S RIBOSOMAL PROTEIN L19"/>
    <property type="match status" value="1"/>
</dbReference>
<dbReference type="InterPro" id="IPR015972">
    <property type="entry name" value="Ribosomal_eL19_dom1"/>
</dbReference>
<dbReference type="InterPro" id="IPR057260">
    <property type="entry name" value="Ribosomal_L19e_C"/>
</dbReference>
<evidence type="ECO:0000256" key="4">
    <source>
        <dbReference type="RuleBase" id="RU000574"/>
    </source>
</evidence>
<dbReference type="Gene3D" id="1.10.1200.240">
    <property type="match status" value="1"/>
</dbReference>
<evidence type="ECO:0000256" key="2">
    <source>
        <dbReference type="ARBA" id="ARBA00022980"/>
    </source>
</evidence>
<feature type="coiled-coil region" evidence="5">
    <location>
        <begin position="142"/>
        <end position="174"/>
    </location>
</feature>
<protein>
    <recommendedName>
        <fullName evidence="4">Ribosomal protein L19</fullName>
    </recommendedName>
</protein>
<evidence type="ECO:0000256" key="6">
    <source>
        <dbReference type="SAM" id="MobiDB-lite"/>
    </source>
</evidence>
<dbReference type="Proteomes" id="UP001281761">
    <property type="component" value="Unassembled WGS sequence"/>
</dbReference>
<sequence>MPRNPHNMQKRLAASILDCGIQRIWLDPQEMSHISMANSRHNVRKMIKEGLIIKRPENSPSRYRIRKRLEAKRKGRHTGTGKRRGTREARMSSKTLWTRRIRVLRRFLKRYRDSGKIDVHLYHSLKLKAKGNEFKNKRVLLEHVIKAKSENLKRKLVNAQNEALRQKNAALKAKRVKKAALQDGFVQAKAAAKPEATKKQPTTEKTPATKAKKGGK</sequence>
<dbReference type="NCBIfam" id="NF006343">
    <property type="entry name" value="PRK08570.1"/>
    <property type="match status" value="1"/>
</dbReference>
<dbReference type="PROSITE" id="PS00526">
    <property type="entry name" value="RIBOSOMAL_L19E"/>
    <property type="match status" value="1"/>
</dbReference>
<accession>A0ABQ9X8W1</accession>
<feature type="region of interest" description="Disordered" evidence="6">
    <location>
        <begin position="68"/>
        <end position="91"/>
    </location>
</feature>
<dbReference type="GO" id="GO:0005840">
    <property type="term" value="C:ribosome"/>
    <property type="evidence" value="ECO:0007669"/>
    <property type="project" value="UniProtKB-KW"/>
</dbReference>
<feature type="compositionally biased region" description="Basic residues" evidence="6">
    <location>
        <begin position="68"/>
        <end position="85"/>
    </location>
</feature>
<proteinExistence type="inferred from homology"/>
<reference evidence="8 9" key="1">
    <citation type="journal article" date="2022" name="bioRxiv">
        <title>Genomics of Preaxostyla Flagellates Illuminates Evolutionary Transitions and the Path Towards Mitochondrial Loss.</title>
        <authorList>
            <person name="Novak L.V.F."/>
            <person name="Treitli S.C."/>
            <person name="Pyrih J."/>
            <person name="Halakuc P."/>
            <person name="Pipaliya S.V."/>
            <person name="Vacek V."/>
            <person name="Brzon O."/>
            <person name="Soukal P."/>
            <person name="Eme L."/>
            <person name="Dacks J.B."/>
            <person name="Karnkowska A."/>
            <person name="Elias M."/>
            <person name="Hampl V."/>
        </authorList>
    </citation>
    <scope>NUCLEOTIDE SEQUENCE [LARGE SCALE GENOMIC DNA]</scope>
    <source>
        <strain evidence="8">NAU3</strain>
        <tissue evidence="8">Gut</tissue>
    </source>
</reference>
<evidence type="ECO:0000256" key="3">
    <source>
        <dbReference type="ARBA" id="ARBA00023274"/>
    </source>
</evidence>
<dbReference type="SMART" id="SM01416">
    <property type="entry name" value="Ribosomal_L19e"/>
    <property type="match status" value="1"/>
</dbReference>
<dbReference type="Pfam" id="PF01280">
    <property type="entry name" value="Ribosomal_L19e"/>
    <property type="match status" value="1"/>
</dbReference>
<feature type="domain" description="Large ribosomal subunit protein eL19" evidence="7">
    <location>
        <begin position="5"/>
        <end position="148"/>
    </location>
</feature>
<dbReference type="InterPro" id="IPR000196">
    <property type="entry name" value="Ribosomal_eL19_dom"/>
</dbReference>
<dbReference type="InterPro" id="IPR035970">
    <property type="entry name" value="60S_ribosomal_eL19_sf"/>
</dbReference>